<feature type="transmembrane region" description="Helical" evidence="1">
    <location>
        <begin position="130"/>
        <end position="153"/>
    </location>
</feature>
<feature type="transmembrane region" description="Helical" evidence="1">
    <location>
        <begin position="61"/>
        <end position="80"/>
    </location>
</feature>
<dbReference type="AlphaFoldDB" id="A0A7W8CXM1"/>
<reference evidence="2 3" key="1">
    <citation type="submission" date="2020-08" db="EMBL/GenBank/DDBJ databases">
        <title>Genomic Encyclopedia of Type Strains, Phase IV (KMG-IV): sequencing the most valuable type-strain genomes for metagenomic binning, comparative biology and taxonomic classification.</title>
        <authorList>
            <person name="Goeker M."/>
        </authorList>
    </citation>
    <scope>NUCLEOTIDE SEQUENCE [LARGE SCALE GENOMIC DNA]</scope>
    <source>
        <strain evidence="2 3">DSM 25799</strain>
    </source>
</reference>
<keyword evidence="1" id="KW-1133">Transmembrane helix</keyword>
<sequence length="159" mass="18115">MKLHIFHIRCEKYVTLKGLGELRDNVSLIEIVATKILFAVLFALIYWMWVRSSYDEGSAAVGRAISAAAIFLLFVHYWRIQKYKKERFDEMAEQNLKRCDAICLKILTVFSCLIALVGGTFAHISLNAAYMMGWAIVASLLFLSVLRTILFLIMDKKGA</sequence>
<keyword evidence="1" id="KW-0812">Transmembrane</keyword>
<comment type="caution">
    <text evidence="2">The sequence shown here is derived from an EMBL/GenBank/DDBJ whole genome shotgun (WGS) entry which is preliminary data.</text>
</comment>
<name>A0A7W8CXM1_9FIRM</name>
<gene>
    <name evidence="2" type="ORF">HNQ47_000316</name>
</gene>
<evidence type="ECO:0000256" key="1">
    <source>
        <dbReference type="SAM" id="Phobius"/>
    </source>
</evidence>
<dbReference type="EMBL" id="JACHHK010000001">
    <property type="protein sequence ID" value="MBB5182313.1"/>
    <property type="molecule type" value="Genomic_DNA"/>
</dbReference>
<keyword evidence="1" id="KW-0472">Membrane</keyword>
<evidence type="ECO:0000313" key="3">
    <source>
        <dbReference type="Proteomes" id="UP000539953"/>
    </source>
</evidence>
<proteinExistence type="predicted"/>
<organism evidence="2 3">
    <name type="scientific">Catenisphaera adipataccumulans</name>
    <dbReference type="NCBI Taxonomy" id="700500"/>
    <lineage>
        <taxon>Bacteria</taxon>
        <taxon>Bacillati</taxon>
        <taxon>Bacillota</taxon>
        <taxon>Erysipelotrichia</taxon>
        <taxon>Erysipelotrichales</taxon>
        <taxon>Erysipelotrichaceae</taxon>
        <taxon>Catenisphaera</taxon>
    </lineage>
</organism>
<protein>
    <submittedName>
        <fullName evidence="2">Heme A synthase</fullName>
    </submittedName>
</protein>
<dbReference type="RefSeq" id="WP_221247927.1">
    <property type="nucleotide sequence ID" value="NZ_JACHHK010000001.1"/>
</dbReference>
<evidence type="ECO:0000313" key="2">
    <source>
        <dbReference type="EMBL" id="MBB5182313.1"/>
    </source>
</evidence>
<dbReference type="Proteomes" id="UP000539953">
    <property type="component" value="Unassembled WGS sequence"/>
</dbReference>
<keyword evidence="3" id="KW-1185">Reference proteome</keyword>
<feature type="transmembrane region" description="Helical" evidence="1">
    <location>
        <begin position="26"/>
        <end position="49"/>
    </location>
</feature>
<feature type="transmembrane region" description="Helical" evidence="1">
    <location>
        <begin position="101"/>
        <end position="124"/>
    </location>
</feature>
<accession>A0A7W8CXM1</accession>